<dbReference type="PROSITE" id="PS00591">
    <property type="entry name" value="GH10_1"/>
    <property type="match status" value="1"/>
</dbReference>
<keyword evidence="1 6" id="KW-0378">Hydrolase</keyword>
<keyword evidence="3 6" id="KW-0326">Glycosidase</keyword>
<dbReference type="PRINTS" id="PR00134">
    <property type="entry name" value="GLHYDRLASE10"/>
</dbReference>
<keyword evidence="7" id="KW-0812">Transmembrane</keyword>
<dbReference type="InterPro" id="IPR001000">
    <property type="entry name" value="GH10_dom"/>
</dbReference>
<dbReference type="Proteomes" id="UP000191820">
    <property type="component" value="Chromosome"/>
</dbReference>
<dbReference type="Gene3D" id="3.20.20.80">
    <property type="entry name" value="Glycosidases"/>
    <property type="match status" value="1"/>
</dbReference>
<evidence type="ECO:0000313" key="10">
    <source>
        <dbReference type="Proteomes" id="UP000191820"/>
    </source>
</evidence>
<feature type="active site" description="Nucleophile" evidence="5">
    <location>
        <position position="292"/>
    </location>
</feature>
<keyword evidence="7" id="KW-1133">Transmembrane helix</keyword>
<comment type="catalytic activity">
    <reaction evidence="6">
        <text>Endohydrolysis of (1-&gt;4)-beta-D-xylosidic linkages in xylans.</text>
        <dbReference type="EC" id="3.2.1.8"/>
    </reaction>
</comment>
<sequence length="408" mass="47027">MNSQRCSKGKSYKNITSSLCGVYLKPIIICIFTSLCFFSGYTVANNEQTLTLETLKNHYNGHFKVGVAINESILNGNSPKLTDIVTTQFNSITLENAMKAEVVNPTRSYYDFTEADNFVEFGLQHKMFIIGHTLVWHNQTPDWFFLQPDNSANSSEQQLDRMKQHIKLVAGRYAGKVDAWDVVNEVIGEDGYYRQTNWVKAVGDGDKLVKYAYQFAAEYAPETELYYNDFNAWRPNKRDGIIRMVKLLQDEGIRIDGIGIQAHWGLNYPEIEQIEAAIDAYAALGLKVMITELDIDVLPFTKHGQVIGQAFSHPQFQLSEFKAYLDPYRDDLPDSVQVQLTKRYQALFELFYRKKDKIDRVTFWGVHDTMSWKNDYPIPQRTNYPLLWNRDLSYKPALTSILNIPKIQ</sequence>
<protein>
    <recommendedName>
        <fullName evidence="6">Beta-xylanase</fullName>
        <ecNumber evidence="6">3.2.1.8</ecNumber>
    </recommendedName>
</protein>
<keyword evidence="10" id="KW-1185">Reference proteome</keyword>
<reference evidence="9 10" key="1">
    <citation type="submission" date="2017-03" db="EMBL/GenBank/DDBJ databases">
        <title>Genome sequencing of Shewanella japonica KCTC 22435.</title>
        <authorList>
            <person name="Kim K.M."/>
        </authorList>
    </citation>
    <scope>NUCLEOTIDE SEQUENCE [LARGE SCALE GENOMIC DNA]</scope>
    <source>
        <strain evidence="9 10">KCTC 22435</strain>
    </source>
</reference>
<dbReference type="SMART" id="SM00633">
    <property type="entry name" value="Glyco_10"/>
    <property type="match status" value="1"/>
</dbReference>
<name>A0ABM6JLQ9_9GAMM</name>
<evidence type="ECO:0000259" key="8">
    <source>
        <dbReference type="PROSITE" id="PS51760"/>
    </source>
</evidence>
<evidence type="ECO:0000256" key="4">
    <source>
        <dbReference type="ARBA" id="ARBA00023326"/>
    </source>
</evidence>
<keyword evidence="2 6" id="KW-0119">Carbohydrate metabolism</keyword>
<organism evidence="9 10">
    <name type="scientific">Shewanella japonica</name>
    <dbReference type="NCBI Taxonomy" id="93973"/>
    <lineage>
        <taxon>Bacteria</taxon>
        <taxon>Pseudomonadati</taxon>
        <taxon>Pseudomonadota</taxon>
        <taxon>Gammaproteobacteria</taxon>
        <taxon>Alteromonadales</taxon>
        <taxon>Shewanellaceae</taxon>
        <taxon>Shewanella</taxon>
    </lineage>
</organism>
<evidence type="ECO:0000256" key="7">
    <source>
        <dbReference type="SAM" id="Phobius"/>
    </source>
</evidence>
<evidence type="ECO:0000256" key="2">
    <source>
        <dbReference type="ARBA" id="ARBA00023277"/>
    </source>
</evidence>
<comment type="similarity">
    <text evidence="6">Belongs to the glycosyl hydrolase 10 (cellulase F) family.</text>
</comment>
<dbReference type="EMBL" id="CP020472">
    <property type="protein sequence ID" value="ARD22319.1"/>
    <property type="molecule type" value="Genomic_DNA"/>
</dbReference>
<evidence type="ECO:0000313" key="9">
    <source>
        <dbReference type="EMBL" id="ARD22319.1"/>
    </source>
</evidence>
<dbReference type="PANTHER" id="PTHR31490:SF90">
    <property type="entry name" value="ENDO-1,4-BETA-XYLANASE A"/>
    <property type="match status" value="1"/>
</dbReference>
<evidence type="ECO:0000256" key="5">
    <source>
        <dbReference type="PROSITE-ProRule" id="PRU10061"/>
    </source>
</evidence>
<dbReference type="PROSITE" id="PS51760">
    <property type="entry name" value="GH10_2"/>
    <property type="match status" value="1"/>
</dbReference>
<dbReference type="InterPro" id="IPR017853">
    <property type="entry name" value="GH"/>
</dbReference>
<dbReference type="EC" id="3.2.1.8" evidence="6"/>
<dbReference type="PANTHER" id="PTHR31490">
    <property type="entry name" value="GLYCOSYL HYDROLASE"/>
    <property type="match status" value="1"/>
</dbReference>
<accession>A0ABM6JLQ9</accession>
<feature type="transmembrane region" description="Helical" evidence="7">
    <location>
        <begin position="21"/>
        <end position="41"/>
    </location>
</feature>
<gene>
    <name evidence="9" type="ORF">SJ2017_2021</name>
</gene>
<evidence type="ECO:0000256" key="6">
    <source>
        <dbReference type="RuleBase" id="RU361174"/>
    </source>
</evidence>
<dbReference type="InterPro" id="IPR031158">
    <property type="entry name" value="GH10_AS"/>
</dbReference>
<proteinExistence type="inferred from homology"/>
<keyword evidence="7" id="KW-0472">Membrane</keyword>
<keyword evidence="4 6" id="KW-0624">Polysaccharide degradation</keyword>
<dbReference type="Pfam" id="PF00331">
    <property type="entry name" value="Glyco_hydro_10"/>
    <property type="match status" value="1"/>
</dbReference>
<dbReference type="SUPFAM" id="SSF51445">
    <property type="entry name" value="(Trans)glycosidases"/>
    <property type="match status" value="1"/>
</dbReference>
<evidence type="ECO:0000256" key="1">
    <source>
        <dbReference type="ARBA" id="ARBA00022801"/>
    </source>
</evidence>
<dbReference type="InterPro" id="IPR044846">
    <property type="entry name" value="GH10"/>
</dbReference>
<feature type="domain" description="GH10" evidence="8">
    <location>
        <begin position="49"/>
        <end position="404"/>
    </location>
</feature>
<evidence type="ECO:0000256" key="3">
    <source>
        <dbReference type="ARBA" id="ARBA00023295"/>
    </source>
</evidence>